<dbReference type="EMBL" id="JAQJZL010000009">
    <property type="protein sequence ID" value="KAJ6038416.1"/>
    <property type="molecule type" value="Genomic_DNA"/>
</dbReference>
<reference evidence="2" key="1">
    <citation type="journal article" date="2023" name="IMA Fungus">
        <title>Comparative genomic study of the Penicillium genus elucidates a diverse pangenome and 15 lateral gene transfer events.</title>
        <authorList>
            <person name="Petersen C."/>
            <person name="Sorensen T."/>
            <person name="Nielsen M.R."/>
            <person name="Sondergaard T.E."/>
            <person name="Sorensen J.L."/>
            <person name="Fitzpatrick D.A."/>
            <person name="Frisvad J.C."/>
            <person name="Nielsen K.L."/>
        </authorList>
    </citation>
    <scope>NUCLEOTIDE SEQUENCE</scope>
    <source>
        <strain evidence="2">IBT 15450</strain>
    </source>
</reference>
<feature type="compositionally biased region" description="Polar residues" evidence="1">
    <location>
        <begin position="147"/>
        <end position="162"/>
    </location>
</feature>
<evidence type="ECO:0000313" key="3">
    <source>
        <dbReference type="Proteomes" id="UP001219568"/>
    </source>
</evidence>
<sequence length="317" mass="35448">MDSPENAAQSLKSLETLIALFVDQASTPLSGWQKRQLHAWKVLLKENGPVKRSRTRTHVRMHARKTAFKVKKTAGSETVLLFMLRYSISGCPKITYHGFYQELHEWSRRMNFPKLLKEEASQIWEEPCPSTRHALPNQQMPLNYEARSQQQFDAEDNSSARTNPDALIPSTSFGSKADQTVNYRVANDQLIAEQQNGARFHYYESAYSGSSANMYNRTESQMGGGRGIEVAFDVPSNILDTFVELHKRSEHSQGHSAILTIPTQQDRVASLVLSISRSEAVANGGKHDLTEIFNAGFPSSSAEHDLPEMFNSGSPSA</sequence>
<proteinExistence type="predicted"/>
<dbReference type="AlphaFoldDB" id="A0AAD6N7E9"/>
<evidence type="ECO:0000256" key="1">
    <source>
        <dbReference type="SAM" id="MobiDB-lite"/>
    </source>
</evidence>
<name>A0AAD6N7E9_PENCN</name>
<comment type="caution">
    <text evidence="2">The sequence shown here is derived from an EMBL/GenBank/DDBJ whole genome shotgun (WGS) entry which is preliminary data.</text>
</comment>
<gene>
    <name evidence="2" type="ORF">N7460_008187</name>
</gene>
<organism evidence="2 3">
    <name type="scientific">Penicillium canescens</name>
    <dbReference type="NCBI Taxonomy" id="5083"/>
    <lineage>
        <taxon>Eukaryota</taxon>
        <taxon>Fungi</taxon>
        <taxon>Dikarya</taxon>
        <taxon>Ascomycota</taxon>
        <taxon>Pezizomycotina</taxon>
        <taxon>Eurotiomycetes</taxon>
        <taxon>Eurotiomycetidae</taxon>
        <taxon>Eurotiales</taxon>
        <taxon>Aspergillaceae</taxon>
        <taxon>Penicillium</taxon>
    </lineage>
</organism>
<reference evidence="2" key="2">
    <citation type="submission" date="2023-01" db="EMBL/GenBank/DDBJ databases">
        <authorList>
            <person name="Petersen C."/>
        </authorList>
    </citation>
    <scope>NUCLEOTIDE SEQUENCE</scope>
    <source>
        <strain evidence="2">IBT 15450</strain>
    </source>
</reference>
<dbReference type="Proteomes" id="UP001219568">
    <property type="component" value="Unassembled WGS sequence"/>
</dbReference>
<protein>
    <submittedName>
        <fullName evidence="2">Uncharacterized protein</fullName>
    </submittedName>
</protein>
<feature type="region of interest" description="Disordered" evidence="1">
    <location>
        <begin position="147"/>
        <end position="173"/>
    </location>
</feature>
<keyword evidence="3" id="KW-1185">Reference proteome</keyword>
<accession>A0AAD6N7E9</accession>
<evidence type="ECO:0000313" key="2">
    <source>
        <dbReference type="EMBL" id="KAJ6038416.1"/>
    </source>
</evidence>